<organism evidence="3 4">
    <name type="scientific">Zophobas morio</name>
    <dbReference type="NCBI Taxonomy" id="2755281"/>
    <lineage>
        <taxon>Eukaryota</taxon>
        <taxon>Metazoa</taxon>
        <taxon>Ecdysozoa</taxon>
        <taxon>Arthropoda</taxon>
        <taxon>Hexapoda</taxon>
        <taxon>Insecta</taxon>
        <taxon>Pterygota</taxon>
        <taxon>Neoptera</taxon>
        <taxon>Endopterygota</taxon>
        <taxon>Coleoptera</taxon>
        <taxon>Polyphaga</taxon>
        <taxon>Cucujiformia</taxon>
        <taxon>Tenebrionidae</taxon>
        <taxon>Zophobas</taxon>
    </lineage>
</organism>
<proteinExistence type="predicted"/>
<sequence>MTDEISATNKTNLNSPAPYHHDNAPDSQQTNHRAKMPLPEVEQILQKYKQEEEKVDILFKQIEKKDESRSVDEEDKHRQFVSFEEAKERNKNLLKDLETVKGNLRSKAIFSPTEMQWETICKHYQDEPSLPVTTWKCNVPIFV</sequence>
<feature type="region of interest" description="Disordered" evidence="2">
    <location>
        <begin position="1"/>
        <end position="37"/>
    </location>
</feature>
<evidence type="ECO:0000256" key="1">
    <source>
        <dbReference type="SAM" id="Coils"/>
    </source>
</evidence>
<keyword evidence="1" id="KW-0175">Coiled coil</keyword>
<evidence type="ECO:0000256" key="2">
    <source>
        <dbReference type="SAM" id="MobiDB-lite"/>
    </source>
</evidence>
<gene>
    <name evidence="3" type="ORF">Zmor_023042</name>
</gene>
<name>A0AA38HXE9_9CUCU</name>
<comment type="caution">
    <text evidence="3">The sequence shown here is derived from an EMBL/GenBank/DDBJ whole genome shotgun (WGS) entry which is preliminary data.</text>
</comment>
<evidence type="ECO:0000313" key="4">
    <source>
        <dbReference type="Proteomes" id="UP001168821"/>
    </source>
</evidence>
<dbReference type="AlphaFoldDB" id="A0AA38HXE9"/>
<feature type="compositionally biased region" description="Polar residues" evidence="2">
    <location>
        <begin position="1"/>
        <end position="15"/>
    </location>
</feature>
<reference evidence="3" key="1">
    <citation type="journal article" date="2023" name="G3 (Bethesda)">
        <title>Whole genome assemblies of Zophobas morio and Tenebrio molitor.</title>
        <authorList>
            <person name="Kaur S."/>
            <person name="Stinson S.A."/>
            <person name="diCenzo G.C."/>
        </authorList>
    </citation>
    <scope>NUCLEOTIDE SEQUENCE</scope>
    <source>
        <strain evidence="3">QUZm001</strain>
    </source>
</reference>
<keyword evidence="4" id="KW-1185">Reference proteome</keyword>
<accession>A0AA38HXE9</accession>
<protein>
    <submittedName>
        <fullName evidence="3">Uncharacterized protein</fullName>
    </submittedName>
</protein>
<dbReference type="EMBL" id="JALNTZ010000007">
    <property type="protein sequence ID" value="KAJ3645376.1"/>
    <property type="molecule type" value="Genomic_DNA"/>
</dbReference>
<dbReference type="Proteomes" id="UP001168821">
    <property type="component" value="Unassembled WGS sequence"/>
</dbReference>
<feature type="coiled-coil region" evidence="1">
    <location>
        <begin position="41"/>
        <end position="103"/>
    </location>
</feature>
<evidence type="ECO:0000313" key="3">
    <source>
        <dbReference type="EMBL" id="KAJ3645376.1"/>
    </source>
</evidence>